<reference evidence="2" key="1">
    <citation type="submission" date="2022-06" db="EMBL/GenBank/DDBJ databases">
        <authorList>
            <person name="Dietemann V."/>
            <person name="Ory F."/>
            <person name="Dainat B."/>
            <person name="Oberhansli S."/>
        </authorList>
    </citation>
    <scope>NUCLEOTIDE SEQUENCE</scope>
    <source>
        <strain evidence="2">Ena-SAMPLE-TAB-26-04-2022-14:26:32:270-5432</strain>
    </source>
</reference>
<keyword evidence="1" id="KW-0732">Signal</keyword>
<name>A0ABN8U9H3_9BACL</name>
<evidence type="ECO:0000313" key="2">
    <source>
        <dbReference type="EMBL" id="CAH8247823.1"/>
    </source>
</evidence>
<dbReference type="RefSeq" id="WP_213430020.1">
    <property type="nucleotide sequence ID" value="NZ_AP031286.1"/>
</dbReference>
<evidence type="ECO:0000313" key="3">
    <source>
        <dbReference type="Proteomes" id="UP001154322"/>
    </source>
</evidence>
<proteinExistence type="predicted"/>
<comment type="caution">
    <text evidence="2">The sequence shown here is derived from an EMBL/GenBank/DDBJ whole genome shotgun (WGS) entry which is preliminary data.</text>
</comment>
<protein>
    <submittedName>
        <fullName evidence="2">Uncharacterized protein</fullName>
    </submittedName>
</protein>
<feature type="signal peptide" evidence="1">
    <location>
        <begin position="1"/>
        <end position="26"/>
    </location>
</feature>
<dbReference type="EMBL" id="CALYLO010000008">
    <property type="protein sequence ID" value="CAH8247823.1"/>
    <property type="molecule type" value="Genomic_DNA"/>
</dbReference>
<dbReference type="Proteomes" id="UP001154322">
    <property type="component" value="Unassembled WGS sequence"/>
</dbReference>
<sequence>MSRKSIVAVFMAITLLASVFATSAFAETVEVENGLAISSAQLLPKSDVMKIVDMNLQGYLSTDIQTQGKALTASEEFYSVV</sequence>
<keyword evidence="3" id="KW-1185">Reference proteome</keyword>
<evidence type="ECO:0000256" key="1">
    <source>
        <dbReference type="SAM" id="SignalP"/>
    </source>
</evidence>
<feature type="chain" id="PRO_5046299361" evidence="1">
    <location>
        <begin position="27"/>
        <end position="81"/>
    </location>
</feature>
<gene>
    <name evidence="2" type="ORF">WJ0W_005079</name>
</gene>
<accession>A0ABN8U9H3</accession>
<organism evidence="2 3">
    <name type="scientific">Paenibacillus melissococcoides</name>
    <dbReference type="NCBI Taxonomy" id="2912268"/>
    <lineage>
        <taxon>Bacteria</taxon>
        <taxon>Bacillati</taxon>
        <taxon>Bacillota</taxon>
        <taxon>Bacilli</taxon>
        <taxon>Bacillales</taxon>
        <taxon>Paenibacillaceae</taxon>
        <taxon>Paenibacillus</taxon>
    </lineage>
</organism>